<organism evidence="11 12">
    <name type="scientific">Diaphorina citri</name>
    <name type="common">Asian citrus psyllid</name>
    <dbReference type="NCBI Taxonomy" id="121845"/>
    <lineage>
        <taxon>Eukaryota</taxon>
        <taxon>Metazoa</taxon>
        <taxon>Ecdysozoa</taxon>
        <taxon>Arthropoda</taxon>
        <taxon>Hexapoda</taxon>
        <taxon>Insecta</taxon>
        <taxon>Pterygota</taxon>
        <taxon>Neoptera</taxon>
        <taxon>Paraneoptera</taxon>
        <taxon>Hemiptera</taxon>
        <taxon>Sternorrhyncha</taxon>
        <taxon>Psylloidea</taxon>
        <taxon>Psyllidae</taxon>
        <taxon>Diaphorininae</taxon>
        <taxon>Diaphorina</taxon>
    </lineage>
</organism>
<dbReference type="InterPro" id="IPR013087">
    <property type="entry name" value="Znf_C2H2_type"/>
</dbReference>
<dbReference type="Proteomes" id="UP000079169">
    <property type="component" value="Unplaced"/>
</dbReference>
<dbReference type="SUPFAM" id="SSF57667">
    <property type="entry name" value="beta-beta-alpha zinc fingers"/>
    <property type="match status" value="2"/>
</dbReference>
<sequence>MLIIIIYFYLISDRKEIVADELDNEYEEESEIMLKCNFCDLPLAEDMDVLLTHCHFCKPRSRPSISFKYTCFICEYNTYYRESMRKHIRTHLGVKPFQCTICSYSAAQKNTLKRHLILHSGDLPFSCPLCDFVASRSYILTNHINKKHTEFKTDLNSEQIES</sequence>
<dbReference type="GO" id="GO:0000981">
    <property type="term" value="F:DNA-binding transcription factor activity, RNA polymerase II-specific"/>
    <property type="evidence" value="ECO:0007669"/>
    <property type="project" value="TreeGrafter"/>
</dbReference>
<keyword evidence="8" id="KW-0539">Nucleus</keyword>
<proteinExistence type="predicted"/>
<dbReference type="GO" id="GO:0003677">
    <property type="term" value="F:DNA binding"/>
    <property type="evidence" value="ECO:0007669"/>
    <property type="project" value="UniProtKB-KW"/>
</dbReference>
<dbReference type="InterPro" id="IPR036236">
    <property type="entry name" value="Znf_C2H2_sf"/>
</dbReference>
<dbReference type="PaxDb" id="121845-A0A3Q0JBG9"/>
<evidence type="ECO:0000256" key="9">
    <source>
        <dbReference type="PROSITE-ProRule" id="PRU00042"/>
    </source>
</evidence>
<dbReference type="SMART" id="SM00355">
    <property type="entry name" value="ZnF_C2H2"/>
    <property type="match status" value="3"/>
</dbReference>
<dbReference type="GO" id="GO:0005634">
    <property type="term" value="C:nucleus"/>
    <property type="evidence" value="ECO:0007669"/>
    <property type="project" value="UniProtKB-SubCell"/>
</dbReference>
<dbReference type="AlphaFoldDB" id="A0A3Q0JBG9"/>
<protein>
    <submittedName>
        <fullName evidence="12">Zinc finger protein 64 homolog, isoforms 3 and 4-like</fullName>
    </submittedName>
</protein>
<evidence type="ECO:0000256" key="8">
    <source>
        <dbReference type="ARBA" id="ARBA00023242"/>
    </source>
</evidence>
<keyword evidence="11" id="KW-1185">Reference proteome</keyword>
<keyword evidence="2" id="KW-0479">Metal-binding</keyword>
<keyword evidence="6" id="KW-0805">Transcription regulation</keyword>
<dbReference type="PANTHER" id="PTHR24394:SF48">
    <property type="entry name" value="ZINC FINGER PROTEIN 771"/>
    <property type="match status" value="1"/>
</dbReference>
<keyword evidence="5" id="KW-0862">Zinc</keyword>
<evidence type="ECO:0000256" key="6">
    <source>
        <dbReference type="ARBA" id="ARBA00023015"/>
    </source>
</evidence>
<evidence type="ECO:0000259" key="10">
    <source>
        <dbReference type="PROSITE" id="PS50157"/>
    </source>
</evidence>
<evidence type="ECO:0000256" key="1">
    <source>
        <dbReference type="ARBA" id="ARBA00004123"/>
    </source>
</evidence>
<dbReference type="Gene3D" id="3.30.160.60">
    <property type="entry name" value="Classic Zinc Finger"/>
    <property type="match status" value="2"/>
</dbReference>
<evidence type="ECO:0000256" key="7">
    <source>
        <dbReference type="ARBA" id="ARBA00023163"/>
    </source>
</evidence>
<evidence type="ECO:0000256" key="5">
    <source>
        <dbReference type="ARBA" id="ARBA00022833"/>
    </source>
</evidence>
<evidence type="ECO:0000256" key="2">
    <source>
        <dbReference type="ARBA" id="ARBA00022723"/>
    </source>
</evidence>
<reference evidence="12" key="1">
    <citation type="submission" date="2025-08" db="UniProtKB">
        <authorList>
            <consortium name="RefSeq"/>
        </authorList>
    </citation>
    <scope>IDENTIFICATION</scope>
</reference>
<gene>
    <name evidence="12" type="primary">LOC103518092</name>
</gene>
<dbReference type="PANTHER" id="PTHR24394">
    <property type="entry name" value="ZINC FINGER PROTEIN"/>
    <property type="match status" value="1"/>
</dbReference>
<name>A0A3Q0JBG9_DIACI</name>
<keyword evidence="4 9" id="KW-0863">Zinc-finger</keyword>
<accession>A0A3Q0JBG9</accession>
<dbReference type="GO" id="GO:0008270">
    <property type="term" value="F:zinc ion binding"/>
    <property type="evidence" value="ECO:0007669"/>
    <property type="project" value="UniProtKB-KW"/>
</dbReference>
<comment type="subcellular location">
    <subcellularLocation>
        <location evidence="1">Nucleus</location>
    </subcellularLocation>
</comment>
<dbReference type="Pfam" id="PF00096">
    <property type="entry name" value="zf-C2H2"/>
    <property type="match status" value="1"/>
</dbReference>
<evidence type="ECO:0000256" key="3">
    <source>
        <dbReference type="ARBA" id="ARBA00022737"/>
    </source>
</evidence>
<dbReference type="PROSITE" id="PS50157">
    <property type="entry name" value="ZINC_FINGER_C2H2_2"/>
    <property type="match status" value="2"/>
</dbReference>
<dbReference type="FunFam" id="3.30.160.60:FF:000448">
    <property type="entry name" value="RE1-silencing transcription factor A"/>
    <property type="match status" value="1"/>
</dbReference>
<keyword evidence="7" id="KW-0804">Transcription</keyword>
<feature type="domain" description="C2H2-type" evidence="10">
    <location>
        <begin position="97"/>
        <end position="124"/>
    </location>
</feature>
<keyword evidence="3" id="KW-0677">Repeat</keyword>
<evidence type="ECO:0000313" key="12">
    <source>
        <dbReference type="RefSeq" id="XP_026685781.1"/>
    </source>
</evidence>
<dbReference type="RefSeq" id="XP_026685781.1">
    <property type="nucleotide sequence ID" value="XM_026829980.1"/>
</dbReference>
<feature type="domain" description="C2H2-type" evidence="10">
    <location>
        <begin position="69"/>
        <end position="96"/>
    </location>
</feature>
<evidence type="ECO:0000313" key="11">
    <source>
        <dbReference type="Proteomes" id="UP000079169"/>
    </source>
</evidence>
<dbReference type="KEGG" id="dci:103518092"/>
<evidence type="ECO:0000256" key="4">
    <source>
        <dbReference type="ARBA" id="ARBA00022771"/>
    </source>
</evidence>
<dbReference type="GeneID" id="103518092"/>
<dbReference type="STRING" id="121845.A0A3Q0JBG9"/>